<dbReference type="CDD" id="cd06171">
    <property type="entry name" value="Sigma70_r4"/>
    <property type="match status" value="1"/>
</dbReference>
<reference evidence="7" key="2">
    <citation type="submission" date="2020-09" db="EMBL/GenBank/DDBJ databases">
        <authorList>
            <person name="Sun Q."/>
            <person name="Zhou Y."/>
        </authorList>
    </citation>
    <scope>NUCLEOTIDE SEQUENCE</scope>
    <source>
        <strain evidence="7">CGMCC 1.15760</strain>
    </source>
</reference>
<dbReference type="Proteomes" id="UP000616608">
    <property type="component" value="Unassembled WGS sequence"/>
</dbReference>
<dbReference type="InterPro" id="IPR013249">
    <property type="entry name" value="RNA_pol_sigma70_r4_t2"/>
</dbReference>
<feature type="domain" description="RNA polymerase sigma factor 70 region 4 type 2" evidence="6">
    <location>
        <begin position="111"/>
        <end position="161"/>
    </location>
</feature>
<dbReference type="PANTHER" id="PTHR43133">
    <property type="entry name" value="RNA POLYMERASE ECF-TYPE SIGMA FACTO"/>
    <property type="match status" value="1"/>
</dbReference>
<dbReference type="GO" id="GO:0006352">
    <property type="term" value="P:DNA-templated transcription initiation"/>
    <property type="evidence" value="ECO:0007669"/>
    <property type="project" value="InterPro"/>
</dbReference>
<keyword evidence="8" id="KW-1185">Reference proteome</keyword>
<reference evidence="7" key="1">
    <citation type="journal article" date="2014" name="Int. J. Syst. Evol. Microbiol.">
        <title>Complete genome sequence of Corynebacterium casei LMG S-19264T (=DSM 44701T), isolated from a smear-ripened cheese.</title>
        <authorList>
            <consortium name="US DOE Joint Genome Institute (JGI-PGF)"/>
            <person name="Walter F."/>
            <person name="Albersmeier A."/>
            <person name="Kalinowski J."/>
            <person name="Ruckert C."/>
        </authorList>
    </citation>
    <scope>NUCLEOTIDE SEQUENCE</scope>
    <source>
        <strain evidence="7">CGMCC 1.15760</strain>
    </source>
</reference>
<dbReference type="PANTHER" id="PTHR43133:SF51">
    <property type="entry name" value="RNA POLYMERASE SIGMA FACTOR"/>
    <property type="match status" value="1"/>
</dbReference>
<dbReference type="InterPro" id="IPR014284">
    <property type="entry name" value="RNA_pol_sigma-70_dom"/>
</dbReference>
<dbReference type="Pfam" id="PF08281">
    <property type="entry name" value="Sigma70_r4_2"/>
    <property type="match status" value="1"/>
</dbReference>
<dbReference type="Gene3D" id="1.10.1740.10">
    <property type="match status" value="1"/>
</dbReference>
<dbReference type="InterPro" id="IPR039425">
    <property type="entry name" value="RNA_pol_sigma-70-like"/>
</dbReference>
<dbReference type="InterPro" id="IPR036388">
    <property type="entry name" value="WH-like_DNA-bd_sf"/>
</dbReference>
<dbReference type="SUPFAM" id="SSF88946">
    <property type="entry name" value="Sigma2 domain of RNA polymerase sigma factors"/>
    <property type="match status" value="1"/>
</dbReference>
<comment type="similarity">
    <text evidence="1">Belongs to the sigma-70 factor family. ECF subfamily.</text>
</comment>
<dbReference type="Gene3D" id="1.10.10.10">
    <property type="entry name" value="Winged helix-like DNA-binding domain superfamily/Winged helix DNA-binding domain"/>
    <property type="match status" value="1"/>
</dbReference>
<dbReference type="GO" id="GO:0000428">
    <property type="term" value="C:DNA-directed RNA polymerase complex"/>
    <property type="evidence" value="ECO:0007669"/>
    <property type="project" value="UniProtKB-KW"/>
</dbReference>
<dbReference type="GO" id="GO:0003677">
    <property type="term" value="F:DNA binding"/>
    <property type="evidence" value="ECO:0007669"/>
    <property type="project" value="InterPro"/>
</dbReference>
<gene>
    <name evidence="7" type="ORF">GCM10007425_07020</name>
</gene>
<dbReference type="EMBL" id="BMJT01000002">
    <property type="protein sequence ID" value="GGG15320.1"/>
    <property type="molecule type" value="Genomic_DNA"/>
</dbReference>
<dbReference type="GO" id="GO:0016987">
    <property type="term" value="F:sigma factor activity"/>
    <property type="evidence" value="ECO:0007669"/>
    <property type="project" value="UniProtKB-KW"/>
</dbReference>
<dbReference type="SUPFAM" id="SSF88659">
    <property type="entry name" value="Sigma3 and sigma4 domains of RNA polymerase sigma factors"/>
    <property type="match status" value="1"/>
</dbReference>
<evidence type="ECO:0000256" key="1">
    <source>
        <dbReference type="ARBA" id="ARBA00010641"/>
    </source>
</evidence>
<keyword evidence="2" id="KW-0805">Transcription regulation</keyword>
<evidence type="ECO:0000256" key="2">
    <source>
        <dbReference type="ARBA" id="ARBA00023015"/>
    </source>
</evidence>
<sequence>MIDDIQQAMLGDEEAFQRLITQQHASLYRMIYAYVHNEIDAIEVFQNVVVKAFYALSTLQQPTYFVTWLMRIAINESITFMKKQARESSAPIEQFMHIADHVPSPDENIDLWQALNELNDQYKTVLLLRYYQDYTVVQIAEVTQLPEGTVKTSIRRGLQQLKKRMKGAYYDDFQSFKNHDE</sequence>
<organism evidence="7 8">
    <name type="scientific">Lysinibacillus alkalisoli</name>
    <dbReference type="NCBI Taxonomy" id="1911548"/>
    <lineage>
        <taxon>Bacteria</taxon>
        <taxon>Bacillati</taxon>
        <taxon>Bacillota</taxon>
        <taxon>Bacilli</taxon>
        <taxon>Bacillales</taxon>
        <taxon>Bacillaceae</taxon>
        <taxon>Lysinibacillus</taxon>
    </lineage>
</organism>
<feature type="domain" description="RNA polymerase sigma-70 region 2" evidence="5">
    <location>
        <begin position="19"/>
        <end position="86"/>
    </location>
</feature>
<dbReference type="InterPro" id="IPR007627">
    <property type="entry name" value="RNA_pol_sigma70_r2"/>
</dbReference>
<name>A0A917FZK8_9BACI</name>
<evidence type="ECO:0000259" key="6">
    <source>
        <dbReference type="Pfam" id="PF08281"/>
    </source>
</evidence>
<protein>
    <submittedName>
        <fullName evidence="7">DNA-directed RNA polymerase sigma-70 factor</fullName>
    </submittedName>
</protein>
<keyword evidence="3" id="KW-0731">Sigma factor</keyword>
<proteinExistence type="inferred from homology"/>
<dbReference type="NCBIfam" id="TIGR02937">
    <property type="entry name" value="sigma70-ECF"/>
    <property type="match status" value="1"/>
</dbReference>
<dbReference type="AlphaFoldDB" id="A0A917FZK8"/>
<keyword evidence="7" id="KW-0240">DNA-directed RNA polymerase</keyword>
<comment type="caution">
    <text evidence="7">The sequence shown here is derived from an EMBL/GenBank/DDBJ whole genome shotgun (WGS) entry which is preliminary data.</text>
</comment>
<evidence type="ECO:0000259" key="5">
    <source>
        <dbReference type="Pfam" id="PF04542"/>
    </source>
</evidence>
<evidence type="ECO:0000256" key="3">
    <source>
        <dbReference type="ARBA" id="ARBA00023082"/>
    </source>
</evidence>
<evidence type="ECO:0000256" key="4">
    <source>
        <dbReference type="ARBA" id="ARBA00023163"/>
    </source>
</evidence>
<evidence type="ECO:0000313" key="7">
    <source>
        <dbReference type="EMBL" id="GGG15320.1"/>
    </source>
</evidence>
<dbReference type="InterPro" id="IPR013325">
    <property type="entry name" value="RNA_pol_sigma_r2"/>
</dbReference>
<dbReference type="RefSeq" id="WP_229704144.1">
    <property type="nucleotide sequence ID" value="NZ_BMJT01000002.1"/>
</dbReference>
<dbReference type="Pfam" id="PF04542">
    <property type="entry name" value="Sigma70_r2"/>
    <property type="match status" value="1"/>
</dbReference>
<accession>A0A917FZK8</accession>
<keyword evidence="4" id="KW-0804">Transcription</keyword>
<dbReference type="InterPro" id="IPR013324">
    <property type="entry name" value="RNA_pol_sigma_r3/r4-like"/>
</dbReference>
<evidence type="ECO:0000313" key="8">
    <source>
        <dbReference type="Proteomes" id="UP000616608"/>
    </source>
</evidence>